<name>W7X186_TETTS</name>
<dbReference type="AlphaFoldDB" id="W7X186"/>
<accession>W7X186</accession>
<reference evidence="2" key="1">
    <citation type="journal article" date="2006" name="PLoS Biol.">
        <title>Macronuclear genome sequence of the ciliate Tetrahymena thermophila, a model eukaryote.</title>
        <authorList>
            <person name="Eisen J.A."/>
            <person name="Coyne R.S."/>
            <person name="Wu M."/>
            <person name="Wu D."/>
            <person name="Thiagarajan M."/>
            <person name="Wortman J.R."/>
            <person name="Badger J.H."/>
            <person name="Ren Q."/>
            <person name="Amedeo P."/>
            <person name="Jones K.M."/>
            <person name="Tallon L.J."/>
            <person name="Delcher A.L."/>
            <person name="Salzberg S.L."/>
            <person name="Silva J.C."/>
            <person name="Haas B.J."/>
            <person name="Majoros W.H."/>
            <person name="Farzad M."/>
            <person name="Carlton J.M."/>
            <person name="Smith R.K. Jr."/>
            <person name="Garg J."/>
            <person name="Pearlman R.E."/>
            <person name="Karrer K.M."/>
            <person name="Sun L."/>
            <person name="Manning G."/>
            <person name="Elde N.C."/>
            <person name="Turkewitz A.P."/>
            <person name="Asai D.J."/>
            <person name="Wilkes D.E."/>
            <person name="Wang Y."/>
            <person name="Cai H."/>
            <person name="Collins K."/>
            <person name="Stewart B.A."/>
            <person name="Lee S.R."/>
            <person name="Wilamowska K."/>
            <person name="Weinberg Z."/>
            <person name="Ruzzo W.L."/>
            <person name="Wloga D."/>
            <person name="Gaertig J."/>
            <person name="Frankel J."/>
            <person name="Tsao C.-C."/>
            <person name="Gorovsky M.A."/>
            <person name="Keeling P.J."/>
            <person name="Waller R.F."/>
            <person name="Patron N.J."/>
            <person name="Cherry J.M."/>
            <person name="Stover N.A."/>
            <person name="Krieger C.J."/>
            <person name="del Toro C."/>
            <person name="Ryder H.F."/>
            <person name="Williamson S.C."/>
            <person name="Barbeau R.A."/>
            <person name="Hamilton E.P."/>
            <person name="Orias E."/>
        </authorList>
    </citation>
    <scope>NUCLEOTIDE SEQUENCE [LARGE SCALE GENOMIC DNA]</scope>
    <source>
        <strain evidence="2">SB210</strain>
    </source>
</reference>
<dbReference type="InParanoid" id="W7X186"/>
<organism evidence="1 2">
    <name type="scientific">Tetrahymena thermophila (strain SB210)</name>
    <dbReference type="NCBI Taxonomy" id="312017"/>
    <lineage>
        <taxon>Eukaryota</taxon>
        <taxon>Sar</taxon>
        <taxon>Alveolata</taxon>
        <taxon>Ciliophora</taxon>
        <taxon>Intramacronucleata</taxon>
        <taxon>Oligohymenophorea</taxon>
        <taxon>Hymenostomatida</taxon>
        <taxon>Tetrahymenina</taxon>
        <taxon>Tetrahymenidae</taxon>
        <taxon>Tetrahymena</taxon>
    </lineage>
</organism>
<dbReference type="RefSeq" id="XP_012654480.1">
    <property type="nucleotide sequence ID" value="XM_012799026.1"/>
</dbReference>
<dbReference type="EMBL" id="GG662591">
    <property type="protein sequence ID" value="EWS72985.1"/>
    <property type="molecule type" value="Genomic_DNA"/>
</dbReference>
<proteinExistence type="predicted"/>
<evidence type="ECO:0000313" key="2">
    <source>
        <dbReference type="Proteomes" id="UP000009168"/>
    </source>
</evidence>
<protein>
    <submittedName>
        <fullName evidence="1">Uncharacterized protein</fullName>
    </submittedName>
</protein>
<evidence type="ECO:0000313" key="1">
    <source>
        <dbReference type="EMBL" id="EWS72985.1"/>
    </source>
</evidence>
<sequence length="49" mass="5897">MCLPKMENLQNMVIIQVLIVQQQECISLHLGDFEYYSLLHNTSLYYKYQ</sequence>
<dbReference type="KEGG" id="tet:TTHERM_002653372"/>
<gene>
    <name evidence="1" type="ORF">TTHERM_002653372</name>
</gene>
<dbReference type="Proteomes" id="UP000009168">
    <property type="component" value="Unassembled WGS sequence"/>
</dbReference>
<dbReference type="GeneID" id="24442592"/>
<keyword evidence="2" id="KW-1185">Reference proteome</keyword>